<sequence length="138" mass="15234">MHLTGFVREMAAFVFIQILTVYIICDDIRISYQQVGSKLKLTQNNTDLVRQTGAVKITILSAATFLHVAAWYSAHQIIDHILKGHSDSLIEKKTVNGRNALHHGVVGDPETAVVLCCINKKLVMVADSVSQLNISFTT</sequence>
<name>A0A183LBL7_9TREM</name>
<proteinExistence type="predicted"/>
<evidence type="ECO:0000313" key="2">
    <source>
        <dbReference type="Proteomes" id="UP000277204"/>
    </source>
</evidence>
<reference evidence="1 2" key="1">
    <citation type="submission" date="2018-11" db="EMBL/GenBank/DDBJ databases">
        <authorList>
            <consortium name="Pathogen Informatics"/>
        </authorList>
    </citation>
    <scope>NUCLEOTIDE SEQUENCE [LARGE SCALE GENOMIC DNA]</scope>
    <source>
        <strain evidence="1 2">Zambia</strain>
    </source>
</reference>
<keyword evidence="2" id="KW-1185">Reference proteome</keyword>
<gene>
    <name evidence="1" type="ORF">SMRZ_LOCUS1192</name>
</gene>
<accession>A0A183LBL7</accession>
<dbReference type="AlphaFoldDB" id="A0A183LBL7"/>
<evidence type="ECO:0000313" key="1">
    <source>
        <dbReference type="EMBL" id="VDO50493.1"/>
    </source>
</evidence>
<organism evidence="1 2">
    <name type="scientific">Schistosoma margrebowiei</name>
    <dbReference type="NCBI Taxonomy" id="48269"/>
    <lineage>
        <taxon>Eukaryota</taxon>
        <taxon>Metazoa</taxon>
        <taxon>Spiralia</taxon>
        <taxon>Lophotrochozoa</taxon>
        <taxon>Platyhelminthes</taxon>
        <taxon>Trematoda</taxon>
        <taxon>Digenea</taxon>
        <taxon>Strigeidida</taxon>
        <taxon>Schistosomatoidea</taxon>
        <taxon>Schistosomatidae</taxon>
        <taxon>Schistosoma</taxon>
    </lineage>
</organism>
<dbReference type="EMBL" id="UZAI01000252">
    <property type="protein sequence ID" value="VDO50493.1"/>
    <property type="molecule type" value="Genomic_DNA"/>
</dbReference>
<dbReference type="Proteomes" id="UP000277204">
    <property type="component" value="Unassembled WGS sequence"/>
</dbReference>
<protein>
    <submittedName>
        <fullName evidence="1">Uncharacterized protein</fullName>
    </submittedName>
</protein>